<dbReference type="Proteomes" id="UP000215127">
    <property type="component" value="Chromosome 2"/>
</dbReference>
<reference evidence="3 4" key="1">
    <citation type="submission" date="2016-06" db="EMBL/GenBank/DDBJ databases">
        <authorList>
            <person name="Kjaerup R.B."/>
            <person name="Dalgaard T.S."/>
            <person name="Juul-Madsen H.R."/>
        </authorList>
    </citation>
    <scope>NUCLEOTIDE SEQUENCE [LARGE SCALE GENOMIC DNA]</scope>
</reference>
<evidence type="ECO:0000256" key="2">
    <source>
        <dbReference type="ARBA" id="ARBA00023002"/>
    </source>
</evidence>
<sequence>MGLFDTLPRPTKTYHSKTYDRISPSASQFDGNGKTVLITGGSEGIGFSIAKSFAEAGVAKIIIVSRSAGPQADASKAIRADFPTTEVQTIAMSITDLQRVTEVMRSTNAIDVLVLNAVVVPQHDPGGAELEQEAIYEKTFFGNVIAPLHMIKQYIEQPSPKTKTIINISAASAHMDLPSVAKYGPFKAAFATLCQQLATKHNPENGVYIFSIQPGVFYTSSAKRAGTSETAFEWDDIRLPGNFVVWLSGPEGAFLHGRFLWANWDVDELIELKDKVAKHPTFLKLGLLL</sequence>
<protein>
    <submittedName>
        <fullName evidence="3">Uncharacterized protein</fullName>
    </submittedName>
</protein>
<gene>
    <name evidence="3" type="ORF">ZT3D7_G2440</name>
</gene>
<dbReference type="Pfam" id="PF00106">
    <property type="entry name" value="adh_short"/>
    <property type="match status" value="1"/>
</dbReference>
<evidence type="ECO:0000313" key="4">
    <source>
        <dbReference type="Proteomes" id="UP000215127"/>
    </source>
</evidence>
<keyword evidence="4" id="KW-1185">Reference proteome</keyword>
<name>A0A1X7RIP4_ZYMT9</name>
<dbReference type="SUPFAM" id="SSF51735">
    <property type="entry name" value="NAD(P)-binding Rossmann-fold domains"/>
    <property type="match status" value="1"/>
</dbReference>
<dbReference type="CDD" id="cd05233">
    <property type="entry name" value="SDR_c"/>
    <property type="match status" value="1"/>
</dbReference>
<dbReference type="EMBL" id="LT853693">
    <property type="protein sequence ID" value="SMQ47293.1"/>
    <property type="molecule type" value="Genomic_DNA"/>
</dbReference>
<dbReference type="AlphaFoldDB" id="A0A1X7RIP4"/>
<dbReference type="PANTHER" id="PTHR42901:SF1">
    <property type="entry name" value="ALCOHOL DEHYDROGENASE"/>
    <property type="match status" value="1"/>
</dbReference>
<proteinExistence type="inferred from homology"/>
<dbReference type="STRING" id="1276538.A0A1X7RIP4"/>
<organism evidence="3 4">
    <name type="scientific">Zymoseptoria tritici (strain ST99CH_3D7)</name>
    <dbReference type="NCBI Taxonomy" id="1276538"/>
    <lineage>
        <taxon>Eukaryota</taxon>
        <taxon>Fungi</taxon>
        <taxon>Dikarya</taxon>
        <taxon>Ascomycota</taxon>
        <taxon>Pezizomycotina</taxon>
        <taxon>Dothideomycetes</taxon>
        <taxon>Dothideomycetidae</taxon>
        <taxon>Mycosphaerellales</taxon>
        <taxon>Mycosphaerellaceae</taxon>
        <taxon>Zymoseptoria</taxon>
    </lineage>
</organism>
<evidence type="ECO:0000256" key="1">
    <source>
        <dbReference type="ARBA" id="ARBA00006484"/>
    </source>
</evidence>
<comment type="similarity">
    <text evidence="1">Belongs to the short-chain dehydrogenases/reductases (SDR) family.</text>
</comment>
<dbReference type="InterPro" id="IPR036291">
    <property type="entry name" value="NAD(P)-bd_dom_sf"/>
</dbReference>
<dbReference type="Gene3D" id="3.40.50.720">
    <property type="entry name" value="NAD(P)-binding Rossmann-like Domain"/>
    <property type="match status" value="1"/>
</dbReference>
<keyword evidence="2" id="KW-0560">Oxidoreductase</keyword>
<dbReference type="InterPro" id="IPR002347">
    <property type="entry name" value="SDR_fam"/>
</dbReference>
<dbReference type="GO" id="GO:0016491">
    <property type="term" value="F:oxidoreductase activity"/>
    <property type="evidence" value="ECO:0007669"/>
    <property type="project" value="UniProtKB-KW"/>
</dbReference>
<evidence type="ECO:0000313" key="3">
    <source>
        <dbReference type="EMBL" id="SMQ47293.1"/>
    </source>
</evidence>
<accession>A0A1X7RIP4</accession>
<dbReference type="PRINTS" id="PR00081">
    <property type="entry name" value="GDHRDH"/>
</dbReference>
<dbReference type="PANTHER" id="PTHR42901">
    <property type="entry name" value="ALCOHOL DEHYDROGENASE"/>
    <property type="match status" value="1"/>
</dbReference>